<dbReference type="PANTHER" id="PTHR21363">
    <property type="entry name" value="PREPHENATE DEHYDROGENASE"/>
    <property type="match status" value="1"/>
</dbReference>
<dbReference type="EMBL" id="FNOP01000014">
    <property type="protein sequence ID" value="SDX14238.1"/>
    <property type="molecule type" value="Genomic_DNA"/>
</dbReference>
<accession>A0A1H2ZB88</accession>
<dbReference type="GO" id="GO:0004665">
    <property type="term" value="F:prephenate dehydrogenase (NADP+) activity"/>
    <property type="evidence" value="ECO:0007669"/>
    <property type="project" value="InterPro"/>
</dbReference>
<dbReference type="GO" id="GO:0070403">
    <property type="term" value="F:NAD+ binding"/>
    <property type="evidence" value="ECO:0007669"/>
    <property type="project" value="InterPro"/>
</dbReference>
<dbReference type="GO" id="GO:0008977">
    <property type="term" value="F:prephenate dehydrogenase (NAD+) activity"/>
    <property type="evidence" value="ECO:0007669"/>
    <property type="project" value="InterPro"/>
</dbReference>
<dbReference type="InterPro" id="IPR046826">
    <property type="entry name" value="PDH_N"/>
</dbReference>
<dbReference type="PROSITE" id="PS51176">
    <property type="entry name" value="PDH_ADH"/>
    <property type="match status" value="1"/>
</dbReference>
<dbReference type="InterPro" id="IPR008927">
    <property type="entry name" value="6-PGluconate_DH-like_C_sf"/>
</dbReference>
<evidence type="ECO:0000259" key="5">
    <source>
        <dbReference type="PROSITE" id="PS51176"/>
    </source>
</evidence>
<feature type="domain" description="Prephenate/arogenate dehydrogenase" evidence="5">
    <location>
        <begin position="7"/>
        <end position="290"/>
    </location>
</feature>
<dbReference type="GO" id="GO:0006571">
    <property type="term" value="P:tyrosine biosynthetic process"/>
    <property type="evidence" value="ECO:0007669"/>
    <property type="project" value="InterPro"/>
</dbReference>
<organism evidence="6 7">
    <name type="scientific">Acidaminococcus fermentans</name>
    <dbReference type="NCBI Taxonomy" id="905"/>
    <lineage>
        <taxon>Bacteria</taxon>
        <taxon>Bacillati</taxon>
        <taxon>Bacillota</taxon>
        <taxon>Negativicutes</taxon>
        <taxon>Acidaminococcales</taxon>
        <taxon>Acidaminococcaceae</taxon>
        <taxon>Acidaminococcus</taxon>
    </lineage>
</organism>
<dbReference type="InterPro" id="IPR036291">
    <property type="entry name" value="NAD(P)-bd_dom_sf"/>
</dbReference>
<dbReference type="RefSeq" id="WP_074707236.1">
    <property type="nucleotide sequence ID" value="NZ_CAMEFB010000003.1"/>
</dbReference>
<dbReference type="SUPFAM" id="SSF48179">
    <property type="entry name" value="6-phosphogluconate dehydrogenase C-terminal domain-like"/>
    <property type="match status" value="1"/>
</dbReference>
<evidence type="ECO:0000313" key="7">
    <source>
        <dbReference type="Proteomes" id="UP000182379"/>
    </source>
</evidence>
<sequence length="290" mass="33021">MKKLQDTVVAIVGLGLIGGSYAKALKSQKVKRIIGMDRNHIVSLMALDEGYVTELADEDPERLREADVIICCMYPGAFVPFVRDHVKYFKKDVLLTDVMGIKGSIPDQVDALLGPEMDFVPTHPMAGREGKGYSQSTSQIFQGANFILIHREGNRPEHREWLRNMAYELGCARVVELTVEEHDSIIAYTSDLPHVMAVSLINSDSMQENTKYFVAGSFRDATRVADINAKLWSDLFLLNKGPVIREINKLEQELEHWKSALQQDDREELEQMMDKAKKKRRDMFYGKNLR</sequence>
<evidence type="ECO:0000256" key="3">
    <source>
        <dbReference type="ARBA" id="ARBA00029440"/>
    </source>
</evidence>
<reference evidence="6 7" key="1">
    <citation type="submission" date="2016-10" db="EMBL/GenBank/DDBJ databases">
        <authorList>
            <person name="Varghese N."/>
            <person name="Submissions S."/>
        </authorList>
    </citation>
    <scope>NUCLEOTIDE SEQUENCE [LARGE SCALE GENOMIC DNA]</scope>
    <source>
        <strain evidence="6 7">WCC6</strain>
    </source>
</reference>
<evidence type="ECO:0000256" key="1">
    <source>
        <dbReference type="ARBA" id="ARBA00007964"/>
    </source>
</evidence>
<dbReference type="Pfam" id="PF02153">
    <property type="entry name" value="PDH_N"/>
    <property type="match status" value="1"/>
</dbReference>
<dbReference type="AlphaFoldDB" id="A0A1H2ZB88"/>
<evidence type="ECO:0000313" key="6">
    <source>
        <dbReference type="EMBL" id="SDX14238.1"/>
    </source>
</evidence>
<gene>
    <name evidence="6" type="ORF">SAMN05216495_11412</name>
</gene>
<keyword evidence="2" id="KW-0560">Oxidoreductase</keyword>
<evidence type="ECO:0000256" key="4">
    <source>
        <dbReference type="SAM" id="Coils"/>
    </source>
</evidence>
<dbReference type="SUPFAM" id="SSF51735">
    <property type="entry name" value="NAD(P)-binding Rossmann-fold domains"/>
    <property type="match status" value="1"/>
</dbReference>
<dbReference type="Pfam" id="PF20463">
    <property type="entry name" value="PDH_C"/>
    <property type="match status" value="1"/>
</dbReference>
<proteinExistence type="inferred from homology"/>
<comment type="pathway">
    <text evidence="3">Amino-acid biosynthesis.</text>
</comment>
<comment type="caution">
    <text evidence="6">The sequence shown here is derived from an EMBL/GenBank/DDBJ whole genome shotgun (WGS) entry which is preliminary data.</text>
</comment>
<keyword evidence="4" id="KW-0175">Coiled coil</keyword>
<dbReference type="Proteomes" id="UP000182379">
    <property type="component" value="Unassembled WGS sequence"/>
</dbReference>
<dbReference type="InterPro" id="IPR003099">
    <property type="entry name" value="Prephen_DH"/>
</dbReference>
<evidence type="ECO:0000256" key="2">
    <source>
        <dbReference type="ARBA" id="ARBA00023002"/>
    </source>
</evidence>
<dbReference type="PANTHER" id="PTHR21363:SF0">
    <property type="entry name" value="PREPHENATE DEHYDROGENASE [NADP(+)]"/>
    <property type="match status" value="1"/>
</dbReference>
<dbReference type="InterPro" id="IPR050812">
    <property type="entry name" value="Preph/Arog_dehydrog"/>
</dbReference>
<dbReference type="Gene3D" id="3.40.50.720">
    <property type="entry name" value="NAD(P)-binding Rossmann-like Domain"/>
    <property type="match status" value="1"/>
</dbReference>
<dbReference type="InterPro" id="IPR046825">
    <property type="entry name" value="PDH_C"/>
</dbReference>
<protein>
    <submittedName>
        <fullName evidence="6">Prephenate dehydrogenase</fullName>
    </submittedName>
</protein>
<name>A0A1H2ZB88_ACIFE</name>
<dbReference type="Gene3D" id="1.10.3660.10">
    <property type="entry name" value="6-phosphogluconate dehydrogenase C-terminal like domain"/>
    <property type="match status" value="1"/>
</dbReference>
<feature type="coiled-coil region" evidence="4">
    <location>
        <begin position="247"/>
        <end position="282"/>
    </location>
</feature>
<comment type="similarity">
    <text evidence="1">Belongs to the prephenate/arogenate dehydrogenase family.</text>
</comment>